<dbReference type="Proteomes" id="UP000589521">
    <property type="component" value="Unassembled WGS sequence"/>
</dbReference>
<evidence type="ECO:0000313" key="1">
    <source>
        <dbReference type="EMBL" id="NYS96840.1"/>
    </source>
</evidence>
<gene>
    <name evidence="1" type="ORF">HZY94_06570</name>
</gene>
<accession>A0A7Z0M7E3</accession>
<sequence>MTAKPRKRAIAKARNKLYKHQVSKAGREILAYAKVIGEVMERAGIRLKEAENE</sequence>
<dbReference type="EMBL" id="JACBXX010000138">
    <property type="protein sequence ID" value="NYS96840.1"/>
    <property type="molecule type" value="Genomic_DNA"/>
</dbReference>
<reference evidence="1 2" key="1">
    <citation type="submission" date="2020-07" db="EMBL/GenBank/DDBJ databases">
        <title>MOT database genomes.</title>
        <authorList>
            <person name="Joseph S."/>
            <person name="Aduse-Opoku J."/>
            <person name="Hashim A."/>
            <person name="Wade W."/>
            <person name="Curtis M."/>
        </authorList>
    </citation>
    <scope>NUCLEOTIDE SEQUENCE [LARGE SCALE GENOMIC DNA]</scope>
    <source>
        <strain evidence="1 2">STR</strain>
    </source>
</reference>
<organism evidence="1 2">
    <name type="scientific">Streptococcus danieliae</name>
    <dbReference type="NCBI Taxonomy" id="747656"/>
    <lineage>
        <taxon>Bacteria</taxon>
        <taxon>Bacillati</taxon>
        <taxon>Bacillota</taxon>
        <taxon>Bacilli</taxon>
        <taxon>Lactobacillales</taxon>
        <taxon>Streptococcaceae</taxon>
        <taxon>Streptococcus</taxon>
    </lineage>
</organism>
<protein>
    <submittedName>
        <fullName evidence="1">Uncharacterized protein</fullName>
    </submittedName>
</protein>
<comment type="caution">
    <text evidence="1">The sequence shown here is derived from an EMBL/GenBank/DDBJ whole genome shotgun (WGS) entry which is preliminary data.</text>
</comment>
<dbReference type="AlphaFoldDB" id="A0A7Z0M7E3"/>
<proteinExistence type="predicted"/>
<name>A0A7Z0M7E3_9STRE</name>
<dbReference type="RefSeq" id="WP_179925527.1">
    <property type="nucleotide sequence ID" value="NZ_JACBXX010000138.1"/>
</dbReference>
<evidence type="ECO:0000313" key="2">
    <source>
        <dbReference type="Proteomes" id="UP000589521"/>
    </source>
</evidence>